<evidence type="ECO:0000313" key="2">
    <source>
        <dbReference type="EMBL" id="UOQ55512.1"/>
    </source>
</evidence>
<keyword evidence="3" id="KW-1185">Reference proteome</keyword>
<reference evidence="2 3" key="1">
    <citation type="submission" date="2022-04" db="EMBL/GenBank/DDBJ databases">
        <title>Hymenobacter sp. isolated from the air.</title>
        <authorList>
            <person name="Won M."/>
            <person name="Lee C.-M."/>
            <person name="Woen H.-Y."/>
            <person name="Kwon S.-W."/>
        </authorList>
    </citation>
    <scope>NUCLEOTIDE SEQUENCE [LARGE SCALE GENOMIC DNA]</scope>
    <source>
        <strain evidence="3">5116 S-27</strain>
    </source>
</reference>
<proteinExistence type="predicted"/>
<gene>
    <name evidence="2" type="ORF">MUN80_12305</name>
</gene>
<protein>
    <submittedName>
        <fullName evidence="2">Transporter</fullName>
    </submittedName>
</protein>
<dbReference type="RefSeq" id="WP_244724455.1">
    <property type="nucleotide sequence ID" value="NZ_CP095049.1"/>
</dbReference>
<evidence type="ECO:0000256" key="1">
    <source>
        <dbReference type="SAM" id="SignalP"/>
    </source>
</evidence>
<evidence type="ECO:0000313" key="3">
    <source>
        <dbReference type="Proteomes" id="UP000831785"/>
    </source>
</evidence>
<organism evidence="2 3">
    <name type="scientific">Hymenobacter cellulosivorans</name>
    <dbReference type="NCBI Taxonomy" id="2932249"/>
    <lineage>
        <taxon>Bacteria</taxon>
        <taxon>Pseudomonadati</taxon>
        <taxon>Bacteroidota</taxon>
        <taxon>Cytophagia</taxon>
        <taxon>Cytophagales</taxon>
        <taxon>Hymenobacteraceae</taxon>
        <taxon>Hymenobacter</taxon>
    </lineage>
</organism>
<keyword evidence="1" id="KW-0732">Signal</keyword>
<accession>A0ABY4FHL8</accession>
<dbReference type="Proteomes" id="UP000831785">
    <property type="component" value="Chromosome"/>
</dbReference>
<sequence>MRQLYLTLALLSLLSPAARACDICGCFMGITPYDNQSGISLMHRYRIFNGYQQLGQPHQFFPAGVQPFVPSHPNQDTGYEHNHQGDATDYEAYRVVELRGKYFLAKRLELNAFVPYVMNTSQSNGRQLNTAGLGDVTVFAGYHLIRAIETMGVQSRLIVGGGAKLPTGDYQRTNPRGQRYSMLNQPGTGTTDGFLYLNYIGSFHNVGLSLNSSYRRSTRNQFENSLAPSTASFANLFYRVALGSNWQIYPSAQLYYEKTKGEMLDGQLTYEHAMNDALLGPGLDIYYKNFSLNTSAQFPIYTVTTDHPAGAGRMVIAVGYSFKQTKYLLKGRTPGA</sequence>
<name>A0ABY4FHL8_9BACT</name>
<feature type="signal peptide" evidence="1">
    <location>
        <begin position="1"/>
        <end position="20"/>
    </location>
</feature>
<dbReference type="EMBL" id="CP095049">
    <property type="protein sequence ID" value="UOQ55512.1"/>
    <property type="molecule type" value="Genomic_DNA"/>
</dbReference>
<feature type="chain" id="PRO_5046210636" evidence="1">
    <location>
        <begin position="21"/>
        <end position="336"/>
    </location>
</feature>